<keyword evidence="3" id="KW-0812">Transmembrane</keyword>
<evidence type="ECO:0000256" key="3">
    <source>
        <dbReference type="SAM" id="Phobius"/>
    </source>
</evidence>
<gene>
    <name evidence="5" type="ORF">LDAN0321_LOCUS10932</name>
</gene>
<feature type="compositionally biased region" description="Polar residues" evidence="2">
    <location>
        <begin position="245"/>
        <end position="263"/>
    </location>
</feature>
<organism evidence="5">
    <name type="scientific">Leptocylindrus danicus</name>
    <dbReference type="NCBI Taxonomy" id="163516"/>
    <lineage>
        <taxon>Eukaryota</taxon>
        <taxon>Sar</taxon>
        <taxon>Stramenopiles</taxon>
        <taxon>Ochrophyta</taxon>
        <taxon>Bacillariophyta</taxon>
        <taxon>Coscinodiscophyceae</taxon>
        <taxon>Chaetocerotophycidae</taxon>
        <taxon>Leptocylindrales</taxon>
        <taxon>Leptocylindraceae</taxon>
        <taxon>Leptocylindrus</taxon>
    </lineage>
</organism>
<feature type="transmembrane region" description="Helical" evidence="3">
    <location>
        <begin position="145"/>
        <end position="165"/>
    </location>
</feature>
<sequence length="331" mass="34526">MSAYHDEGLAPGLDKIEYCEDGHRCLNGSTCIPDPSDETAYLCDCSVIEGSNPHTGRYCEFGATSICHEEGAIMDVPIYEISFCTNGGTCNDILEVESHMIHQGCSCPADYSGDYCEYPLETGPAANSNNGMSSSSGSSGMHDTLVGMLVFIMLISAAAFAFLAYRRIRKRQVESDVAKMDDLVMRSGTDAVVRGESSMPTVEELKGFSSGAAGSAGVTVTKFATATATATPPPPSGPPPPAPNDSLSNGQNGQHTNGHSNGHSVVMMSPAPVPQPRTEPPVMAAEHNLATSLAADVDAVMLTSSADGFGAADEGKFVNGDSDVVVDNEII</sequence>
<evidence type="ECO:0000256" key="1">
    <source>
        <dbReference type="PROSITE-ProRule" id="PRU00076"/>
    </source>
</evidence>
<dbReference type="SUPFAM" id="SSF57196">
    <property type="entry name" value="EGF/Laminin"/>
    <property type="match status" value="1"/>
</dbReference>
<reference evidence="5" key="1">
    <citation type="submission" date="2021-01" db="EMBL/GenBank/DDBJ databases">
        <authorList>
            <person name="Corre E."/>
            <person name="Pelletier E."/>
            <person name="Niang G."/>
            <person name="Scheremetjew M."/>
            <person name="Finn R."/>
            <person name="Kale V."/>
            <person name="Holt S."/>
            <person name="Cochrane G."/>
            <person name="Meng A."/>
            <person name="Brown T."/>
            <person name="Cohen L."/>
        </authorList>
    </citation>
    <scope>NUCLEOTIDE SEQUENCE</scope>
    <source>
        <strain evidence="5">B650</strain>
    </source>
</reference>
<feature type="compositionally biased region" description="Pro residues" evidence="2">
    <location>
        <begin position="231"/>
        <end position="243"/>
    </location>
</feature>
<evidence type="ECO:0000256" key="2">
    <source>
        <dbReference type="SAM" id="MobiDB-lite"/>
    </source>
</evidence>
<keyword evidence="1" id="KW-1015">Disulfide bond</keyword>
<dbReference type="InterPro" id="IPR000742">
    <property type="entry name" value="EGF"/>
</dbReference>
<feature type="domain" description="EGF-like" evidence="4">
    <location>
        <begin position="75"/>
        <end position="117"/>
    </location>
</feature>
<protein>
    <recommendedName>
        <fullName evidence="4">EGF-like domain-containing protein</fullName>
    </recommendedName>
</protein>
<dbReference type="EMBL" id="HBGY01016911">
    <property type="protein sequence ID" value="CAD9583271.1"/>
    <property type="molecule type" value="Transcribed_RNA"/>
</dbReference>
<dbReference type="CDD" id="cd00054">
    <property type="entry name" value="EGF_CA"/>
    <property type="match status" value="1"/>
</dbReference>
<dbReference type="AlphaFoldDB" id="A0A7S2KPT6"/>
<accession>A0A7S2KPT6</accession>
<dbReference type="PROSITE" id="PS00022">
    <property type="entry name" value="EGF_1"/>
    <property type="match status" value="1"/>
</dbReference>
<dbReference type="Gene3D" id="2.10.25.10">
    <property type="entry name" value="Laminin"/>
    <property type="match status" value="2"/>
</dbReference>
<feature type="region of interest" description="Disordered" evidence="2">
    <location>
        <begin position="227"/>
        <end position="280"/>
    </location>
</feature>
<comment type="caution">
    <text evidence="1">Lacks conserved residue(s) required for the propagation of feature annotation.</text>
</comment>
<feature type="domain" description="EGF-like" evidence="4">
    <location>
        <begin position="15"/>
        <end position="60"/>
    </location>
</feature>
<name>A0A7S2KPT6_9STRA</name>
<dbReference type="PROSITE" id="PS50026">
    <property type="entry name" value="EGF_3"/>
    <property type="match status" value="2"/>
</dbReference>
<keyword evidence="3" id="KW-1133">Transmembrane helix</keyword>
<keyword evidence="1" id="KW-0245">EGF-like domain</keyword>
<evidence type="ECO:0000313" key="5">
    <source>
        <dbReference type="EMBL" id="CAD9583271.1"/>
    </source>
</evidence>
<keyword evidence="3" id="KW-0472">Membrane</keyword>
<feature type="disulfide bond" evidence="1">
    <location>
        <begin position="107"/>
        <end position="116"/>
    </location>
</feature>
<proteinExistence type="predicted"/>
<evidence type="ECO:0000259" key="4">
    <source>
        <dbReference type="PROSITE" id="PS50026"/>
    </source>
</evidence>